<evidence type="ECO:0000313" key="3">
    <source>
        <dbReference type="Proteomes" id="UP000514509"/>
    </source>
</evidence>
<organism evidence="2 3">
    <name type="scientific">Adhaeribacter radiodurans</name>
    <dbReference type="NCBI Taxonomy" id="2745197"/>
    <lineage>
        <taxon>Bacteria</taxon>
        <taxon>Pseudomonadati</taxon>
        <taxon>Bacteroidota</taxon>
        <taxon>Cytophagia</taxon>
        <taxon>Cytophagales</taxon>
        <taxon>Hymenobacteraceae</taxon>
        <taxon>Adhaeribacter</taxon>
    </lineage>
</organism>
<keyword evidence="3" id="KW-1185">Reference proteome</keyword>
<dbReference type="AlphaFoldDB" id="A0A7L7L5B5"/>
<proteinExistence type="predicted"/>
<feature type="chain" id="PRO_5029870801" description="MG2 domain-containing protein" evidence="1">
    <location>
        <begin position="27"/>
        <end position="665"/>
    </location>
</feature>
<protein>
    <recommendedName>
        <fullName evidence="4">MG2 domain-containing protein</fullName>
    </recommendedName>
</protein>
<evidence type="ECO:0000313" key="2">
    <source>
        <dbReference type="EMBL" id="QMU27970.1"/>
    </source>
</evidence>
<reference evidence="2 3" key="1">
    <citation type="submission" date="2020-08" db="EMBL/GenBank/DDBJ databases">
        <title>Adhaeribacter dokdonensis sp. nov., isolated from the rhizosphere of Elymus tsukushiensis, a plant native to the Dokdo Islands, Republic of Korea.</title>
        <authorList>
            <person name="Ghim S.Y."/>
        </authorList>
    </citation>
    <scope>NUCLEOTIDE SEQUENCE [LARGE SCALE GENOMIC DNA]</scope>
    <source>
        <strain evidence="2 3">KUDC8001</strain>
    </source>
</reference>
<dbReference type="Proteomes" id="UP000514509">
    <property type="component" value="Chromosome"/>
</dbReference>
<name>A0A7L7L5B5_9BACT</name>
<evidence type="ECO:0008006" key="4">
    <source>
        <dbReference type="Google" id="ProtNLM"/>
    </source>
</evidence>
<sequence length="665" mass="74529">MFQASKYYLVTSLMGWCLFLAKPVTAQTLPEKLSTFFKQHATEKLALVTSKPVYQAGDTIYFRVNSWQNTSENLIEVQLLSPESGNNNATKVLLKDGVTISYITLPENSASGDYILRVFNSVGWEAAELIHVYNPGQATAGYKTSNWAKSGNNENLQILKNPNNWEINWQLSGKPTETKGWFLMTDLTQVLFSQEVDFTALNGKITVPSEVVNSNQVQLLLAQSSGEILSNNTLYTAESNKNALELKLNKNTYNLREPVNLTLTPEKSSPVVNSFISVRVLEMLDSIPSTVLHNTPLGKSFYLQKSLPVLNFKKILATSSTVTQEYIFTLKGRIVNITDKKPIGHSLIHLLVPTTNQLEVVYSDKDGRIQVELDPFEGTKPLLFRAIQDGVELRNLEFIPDSTQPTTPWQLNYSSNTFNPTEEKIVNKFKILKQIDQAFQQRNEASVDDQSNYLRPSQFAESKLKPTTSYDLQSYEKFSTVTEIFRELIPAIEIIKRKDGVHARLYARLLKRFYTHYPLFLVDGIPSYDIETILNLPANQLVKIDVFNTTTALAPFDVISTGGVIALYTKNRNFNPAILHDNYITVTGTAPSISAPKFNRPEPTIPNFGPLVFWNPLLKTDANGATNLSFTTNDQVGKFLIEVTSTAPNGEVKTATTSYTVEAQK</sequence>
<dbReference type="RefSeq" id="WP_182415160.1">
    <property type="nucleotide sequence ID" value="NZ_CP055153.1"/>
</dbReference>
<accession>A0A7L7L5B5</accession>
<keyword evidence="1" id="KW-0732">Signal</keyword>
<gene>
    <name evidence="2" type="ORF">HUW48_07880</name>
</gene>
<evidence type="ECO:0000256" key="1">
    <source>
        <dbReference type="SAM" id="SignalP"/>
    </source>
</evidence>
<dbReference type="KEGG" id="add:HUW48_07880"/>
<feature type="signal peptide" evidence="1">
    <location>
        <begin position="1"/>
        <end position="26"/>
    </location>
</feature>
<dbReference type="EMBL" id="CP055153">
    <property type="protein sequence ID" value="QMU27970.1"/>
    <property type="molecule type" value="Genomic_DNA"/>
</dbReference>